<dbReference type="EMBL" id="BART01009505">
    <property type="protein sequence ID" value="GAG69495.1"/>
    <property type="molecule type" value="Genomic_DNA"/>
</dbReference>
<feature type="non-terminal residue" evidence="1">
    <location>
        <position position="1"/>
    </location>
</feature>
<comment type="caution">
    <text evidence="1">The sequence shown here is derived from an EMBL/GenBank/DDBJ whole genome shotgun (WGS) entry which is preliminary data.</text>
</comment>
<name>X0ZIP6_9ZZZZ</name>
<accession>X0ZIP6</accession>
<proteinExistence type="predicted"/>
<evidence type="ECO:0000313" key="1">
    <source>
        <dbReference type="EMBL" id="GAG69495.1"/>
    </source>
</evidence>
<dbReference type="AlphaFoldDB" id="X0ZIP6"/>
<gene>
    <name evidence="1" type="ORF">S01H4_21048</name>
</gene>
<reference evidence="1" key="1">
    <citation type="journal article" date="2014" name="Front. Microbiol.">
        <title>High frequency of phylogenetically diverse reductive dehalogenase-homologous genes in deep subseafloor sedimentary metagenomes.</title>
        <authorList>
            <person name="Kawai M."/>
            <person name="Futagami T."/>
            <person name="Toyoda A."/>
            <person name="Takaki Y."/>
            <person name="Nishi S."/>
            <person name="Hori S."/>
            <person name="Arai W."/>
            <person name="Tsubouchi T."/>
            <person name="Morono Y."/>
            <person name="Uchiyama I."/>
            <person name="Ito T."/>
            <person name="Fujiyama A."/>
            <person name="Inagaki F."/>
            <person name="Takami H."/>
        </authorList>
    </citation>
    <scope>NUCLEOTIDE SEQUENCE</scope>
    <source>
        <strain evidence="1">Expedition CK06-06</strain>
    </source>
</reference>
<protein>
    <submittedName>
        <fullName evidence="1">Uncharacterized protein</fullName>
    </submittedName>
</protein>
<sequence>KYLQKPFYLVVADCLVKDALPLLDGNWLGVYPTAITIS</sequence>
<organism evidence="1">
    <name type="scientific">marine sediment metagenome</name>
    <dbReference type="NCBI Taxonomy" id="412755"/>
    <lineage>
        <taxon>unclassified sequences</taxon>
        <taxon>metagenomes</taxon>
        <taxon>ecological metagenomes</taxon>
    </lineage>
</organism>